<keyword evidence="3" id="KW-1185">Reference proteome</keyword>
<sequence length="246" mass="26941">MKKLTFLFLLLAFAASAQDRIPAQGGDIIIQPILHGTFVMEYNGLTIYVDPYGGADKFAGQKTADLVLITDIHGDHHDQKTLDGLDLSQATVVAPLAVAEKLPAGKYKSIEILENGESKSLLNTKISAIPMYNLPETADSRHPKGRGNGYILTLGGKQLYISGDTDDIPEMRTLKKIDVAFVCMNMPYTMDVEQAANAVAAFQPAVVYPFHYRGPEGLADTEKFKSLVQAAAPNVDVRLRNWYPEN</sequence>
<dbReference type="STRING" id="1120964.GCA_001313265_03438"/>
<evidence type="ECO:0000313" key="3">
    <source>
        <dbReference type="Proteomes" id="UP000236736"/>
    </source>
</evidence>
<organism evidence="2 3">
    <name type="scientific">Algoriphagus boritolerans DSM 17298 = JCM 18970</name>
    <dbReference type="NCBI Taxonomy" id="1120964"/>
    <lineage>
        <taxon>Bacteria</taxon>
        <taxon>Pseudomonadati</taxon>
        <taxon>Bacteroidota</taxon>
        <taxon>Cytophagia</taxon>
        <taxon>Cytophagales</taxon>
        <taxon>Cyclobacteriaceae</taxon>
        <taxon>Algoriphagus</taxon>
    </lineage>
</organism>
<gene>
    <name evidence="2" type="ORF">SAMN03080598_03022</name>
</gene>
<reference evidence="3" key="1">
    <citation type="submission" date="2016-10" db="EMBL/GenBank/DDBJ databases">
        <authorList>
            <person name="Varghese N."/>
            <person name="Submissions S."/>
        </authorList>
    </citation>
    <scope>NUCLEOTIDE SEQUENCE [LARGE SCALE GENOMIC DNA]</scope>
    <source>
        <strain evidence="3">DSM 17298</strain>
    </source>
</reference>
<dbReference type="InterPro" id="IPR036866">
    <property type="entry name" value="RibonucZ/Hydroxyglut_hydro"/>
</dbReference>
<name>A0A1H5YHV2_9BACT</name>
<dbReference type="InterPro" id="IPR050114">
    <property type="entry name" value="UPF0173_UPF0282_UlaG_hydrolase"/>
</dbReference>
<dbReference type="Gene3D" id="3.60.15.10">
    <property type="entry name" value="Ribonuclease Z/Hydroxyacylglutathione hydrolase-like"/>
    <property type="match status" value="1"/>
</dbReference>
<dbReference type="PANTHER" id="PTHR43546">
    <property type="entry name" value="UPF0173 METAL-DEPENDENT HYDROLASE MJ1163-RELATED"/>
    <property type="match status" value="1"/>
</dbReference>
<evidence type="ECO:0000256" key="1">
    <source>
        <dbReference type="SAM" id="SignalP"/>
    </source>
</evidence>
<feature type="chain" id="PRO_5009290533" evidence="1">
    <location>
        <begin position="18"/>
        <end position="246"/>
    </location>
</feature>
<dbReference type="EMBL" id="FNVR01000019">
    <property type="protein sequence ID" value="SEG23681.1"/>
    <property type="molecule type" value="Genomic_DNA"/>
</dbReference>
<dbReference type="Pfam" id="PF13483">
    <property type="entry name" value="Lactamase_B_3"/>
    <property type="match status" value="1"/>
</dbReference>
<accession>A0A1H5YHV2</accession>
<dbReference type="OrthoDB" id="9789133at2"/>
<dbReference type="AlphaFoldDB" id="A0A1H5YHV2"/>
<dbReference type="PANTHER" id="PTHR43546:SF3">
    <property type="entry name" value="UPF0173 METAL-DEPENDENT HYDROLASE MJ1163"/>
    <property type="match status" value="1"/>
</dbReference>
<protein>
    <submittedName>
        <fullName evidence="2">L-ascorbate metabolism protein UlaG, beta-lactamase superfamily</fullName>
    </submittedName>
</protein>
<evidence type="ECO:0000313" key="2">
    <source>
        <dbReference type="EMBL" id="SEG23681.1"/>
    </source>
</evidence>
<proteinExistence type="predicted"/>
<dbReference type="RefSeq" id="WP_103925655.1">
    <property type="nucleotide sequence ID" value="NZ_FNVR01000019.1"/>
</dbReference>
<keyword evidence="1" id="KW-0732">Signal</keyword>
<dbReference type="SUPFAM" id="SSF56281">
    <property type="entry name" value="Metallo-hydrolase/oxidoreductase"/>
    <property type="match status" value="1"/>
</dbReference>
<dbReference type="Proteomes" id="UP000236736">
    <property type="component" value="Unassembled WGS sequence"/>
</dbReference>
<feature type="signal peptide" evidence="1">
    <location>
        <begin position="1"/>
        <end position="17"/>
    </location>
</feature>